<dbReference type="Gene3D" id="3.40.50.1820">
    <property type="entry name" value="alpha/beta hydrolase"/>
    <property type="match status" value="1"/>
</dbReference>
<dbReference type="GeneID" id="13291896"/>
<name>E5AC01_LEPMJ</name>
<dbReference type="InterPro" id="IPR029058">
    <property type="entry name" value="AB_hydrolase_fold"/>
</dbReference>
<keyword evidence="1" id="KW-0378">Hydrolase</keyword>
<dbReference type="InterPro" id="IPR013094">
    <property type="entry name" value="AB_hydrolase_3"/>
</dbReference>
<evidence type="ECO:0000313" key="3">
    <source>
        <dbReference type="EMBL" id="CBY01192.1"/>
    </source>
</evidence>
<evidence type="ECO:0000313" key="4">
    <source>
        <dbReference type="Proteomes" id="UP000002668"/>
    </source>
</evidence>
<accession>E5AC01</accession>
<dbReference type="OrthoDB" id="408631at2759"/>
<dbReference type="InParanoid" id="E5AC01"/>
<dbReference type="InterPro" id="IPR050300">
    <property type="entry name" value="GDXG_lipolytic_enzyme"/>
</dbReference>
<dbReference type="AlphaFoldDB" id="E5AC01"/>
<dbReference type="SUPFAM" id="SSF53474">
    <property type="entry name" value="alpha/beta-Hydrolases"/>
    <property type="match status" value="1"/>
</dbReference>
<organism evidence="4">
    <name type="scientific">Leptosphaeria maculans (strain JN3 / isolate v23.1.3 / race Av1-4-5-6-7-8)</name>
    <name type="common">Blackleg fungus</name>
    <name type="synonym">Phoma lingam</name>
    <dbReference type="NCBI Taxonomy" id="985895"/>
    <lineage>
        <taxon>Eukaryota</taxon>
        <taxon>Fungi</taxon>
        <taxon>Dikarya</taxon>
        <taxon>Ascomycota</taxon>
        <taxon>Pezizomycotina</taxon>
        <taxon>Dothideomycetes</taxon>
        <taxon>Pleosporomycetidae</taxon>
        <taxon>Pleosporales</taxon>
        <taxon>Pleosporineae</taxon>
        <taxon>Leptosphaeriaceae</taxon>
        <taxon>Plenodomus</taxon>
        <taxon>Plenodomus lingam/Leptosphaeria maculans species complex</taxon>
    </lineage>
</organism>
<dbReference type="VEuPathDB" id="FungiDB:LEMA_P023220.1"/>
<reference evidence="4" key="1">
    <citation type="journal article" date="2011" name="Nat. Commun.">
        <title>Effector diversification within compartments of the Leptosphaeria maculans genome affected by Repeat-Induced Point mutations.</title>
        <authorList>
            <person name="Rouxel T."/>
            <person name="Grandaubert J."/>
            <person name="Hane J.K."/>
            <person name="Hoede C."/>
            <person name="van de Wouw A.P."/>
            <person name="Couloux A."/>
            <person name="Dominguez V."/>
            <person name="Anthouard V."/>
            <person name="Bally P."/>
            <person name="Bourras S."/>
            <person name="Cozijnsen A.J."/>
            <person name="Ciuffetti L.M."/>
            <person name="Degrave A."/>
            <person name="Dilmaghani A."/>
            <person name="Duret L."/>
            <person name="Fudal I."/>
            <person name="Goodwin S.B."/>
            <person name="Gout L."/>
            <person name="Glaser N."/>
            <person name="Linglin J."/>
            <person name="Kema G.H.J."/>
            <person name="Lapalu N."/>
            <person name="Lawrence C.B."/>
            <person name="May K."/>
            <person name="Meyer M."/>
            <person name="Ollivier B."/>
            <person name="Poulain J."/>
            <person name="Schoch C.L."/>
            <person name="Simon A."/>
            <person name="Spatafora J.W."/>
            <person name="Stachowiak A."/>
            <person name="Turgeon B.G."/>
            <person name="Tyler B.M."/>
            <person name="Vincent D."/>
            <person name="Weissenbach J."/>
            <person name="Amselem J."/>
            <person name="Quesneville H."/>
            <person name="Oliver R.P."/>
            <person name="Wincker P."/>
            <person name="Balesdent M.-H."/>
            <person name="Howlett B.J."/>
        </authorList>
    </citation>
    <scope>NUCLEOTIDE SEQUENCE [LARGE SCALE GENOMIC DNA]</scope>
    <source>
        <strain evidence="4">JN3 / isolate v23.1.3 / race Av1-4-5-6-7-8</strain>
    </source>
</reference>
<dbReference type="Pfam" id="PF07859">
    <property type="entry name" value="Abhydrolase_3"/>
    <property type="match status" value="1"/>
</dbReference>
<gene>
    <name evidence="3" type="ORF">LEMA_P023220.1</name>
</gene>
<protein>
    <recommendedName>
        <fullName evidence="2">Alpha/beta hydrolase fold-3 domain-containing protein</fullName>
    </recommendedName>
</protein>
<dbReference type="GO" id="GO:0016787">
    <property type="term" value="F:hydrolase activity"/>
    <property type="evidence" value="ECO:0007669"/>
    <property type="project" value="UniProtKB-KW"/>
</dbReference>
<evidence type="ECO:0000259" key="2">
    <source>
        <dbReference type="Pfam" id="PF07859"/>
    </source>
</evidence>
<dbReference type="eggNOG" id="KOG1515">
    <property type="taxonomic scope" value="Eukaryota"/>
</dbReference>
<dbReference type="OMA" id="HAFAEMP"/>
<dbReference type="EMBL" id="FP929138">
    <property type="protein sequence ID" value="CBY01192.1"/>
    <property type="molecule type" value="Genomic_DNA"/>
</dbReference>
<dbReference type="HOGENOM" id="CLU_012494_13_2_1"/>
<proteinExistence type="predicted"/>
<sequence>MPLPSDLTISRTKFDSREIDEETKKFNEGLIKIWKDGPRWYEVGASTYRTLRWEGKTPLPKLNHYNITVVSIGYRLAPEDPWPKGIEDCYDAAEWLVKNSKQEFGGELLFTGGESAGAHLALLTALHLLTTTPTFSFRALLLHFGCYDLSAFLPHAHNHTLSLVVDRDVMTSYVNALLPYTTESERRHPSISPFWTDLRQYSGRLPPALFTCGSEDPLLDDSVMMGAKWGMWGGATVVKIYTGAPHGFIGFARGTIRAVGEALDDMEVFIEENIGGL</sequence>
<dbReference type="PANTHER" id="PTHR48081:SF8">
    <property type="entry name" value="ALPHA_BETA HYDROLASE FOLD-3 DOMAIN-CONTAINING PROTEIN-RELATED"/>
    <property type="match status" value="1"/>
</dbReference>
<dbReference type="STRING" id="985895.E5AC01"/>
<evidence type="ECO:0000256" key="1">
    <source>
        <dbReference type="ARBA" id="ARBA00022801"/>
    </source>
</evidence>
<keyword evidence="4" id="KW-1185">Reference proteome</keyword>
<feature type="domain" description="Alpha/beta hydrolase fold-3" evidence="2">
    <location>
        <begin position="64"/>
        <end position="249"/>
    </location>
</feature>
<dbReference type="Proteomes" id="UP000002668">
    <property type="component" value="Genome"/>
</dbReference>
<dbReference type="PANTHER" id="PTHR48081">
    <property type="entry name" value="AB HYDROLASE SUPERFAMILY PROTEIN C4A8.06C"/>
    <property type="match status" value="1"/>
</dbReference>